<reference evidence="1 2" key="1">
    <citation type="submission" date="2017-07" db="EMBL/GenBank/DDBJ databases">
        <title>Draft sequence of Rhodococcus enclensis 23b-28.</title>
        <authorList>
            <person name="Besaury L."/>
            <person name="Sancelme M."/>
            <person name="Amato P."/>
            <person name="Lallement A."/>
            <person name="Delort A.-M."/>
        </authorList>
    </citation>
    <scope>NUCLEOTIDE SEQUENCE [LARGE SCALE GENOMIC DNA]</scope>
    <source>
        <strain evidence="1 2">23b-28</strain>
    </source>
</reference>
<sequence>MHRNRLFGGVVLAALMLVGFTSVASAQAPLPVPNAFLAGVPQELGNPGGSAPGSNDFSCKPTAEHPNPVVLVHGTGGNRQTNWATYAPLLANEGYCVFALTYGNFPEQPWPLSAIGGMQEIPSSAAQLSNFVDQVLDATGATSVDLIGHSQGTIINGYYAKFLGGADKVDNIVSVASLWKGTLGNEQASVGRSLRELGVSEAAQAGFPICKACLNMGAGSEFIENLRAGGVYAPGVHYTNITTRYDELVLPYTNGLEPGPNATNIVVQDGCEQDISDHLAIAASLRAATFALNALDPAHQRPVPCNSVLPVVG</sequence>
<dbReference type="EMBL" id="NOVD01000010">
    <property type="protein sequence ID" value="PCK26207.1"/>
    <property type="molecule type" value="Genomic_DNA"/>
</dbReference>
<dbReference type="Proteomes" id="UP000230886">
    <property type="component" value="Unassembled WGS sequence"/>
</dbReference>
<dbReference type="InterPro" id="IPR002918">
    <property type="entry name" value="Lipase_EstA/Esterase_EstB"/>
</dbReference>
<name>A0A2A5JAD4_RHOSG</name>
<accession>A0A2A5JAD4</accession>
<dbReference type="GO" id="GO:0016298">
    <property type="term" value="F:lipase activity"/>
    <property type="evidence" value="ECO:0007669"/>
    <property type="project" value="TreeGrafter"/>
</dbReference>
<accession>A0A7I8AYF2</accession>
<comment type="caution">
    <text evidence="1">The sequence shown here is derived from an EMBL/GenBank/DDBJ whole genome shotgun (WGS) entry which is preliminary data.</text>
</comment>
<dbReference type="AlphaFoldDB" id="A0A2A5JAD4"/>
<dbReference type="SUPFAM" id="SSF53474">
    <property type="entry name" value="alpha/beta-Hydrolases"/>
    <property type="match status" value="1"/>
</dbReference>
<proteinExistence type="predicted"/>
<dbReference type="InterPro" id="IPR029058">
    <property type="entry name" value="AB_hydrolase_fold"/>
</dbReference>
<dbReference type="RefSeq" id="WP_007726972.1">
    <property type="nucleotide sequence ID" value="NZ_CP029297.1"/>
</dbReference>
<evidence type="ECO:0000313" key="2">
    <source>
        <dbReference type="Proteomes" id="UP000230886"/>
    </source>
</evidence>
<dbReference type="PANTHER" id="PTHR32015:SF1">
    <property type="entry name" value="LIPASE"/>
    <property type="match status" value="1"/>
</dbReference>
<dbReference type="Gene3D" id="3.40.50.1820">
    <property type="entry name" value="alpha/beta hydrolase"/>
    <property type="match status" value="1"/>
</dbReference>
<dbReference type="GO" id="GO:0016042">
    <property type="term" value="P:lipid catabolic process"/>
    <property type="evidence" value="ECO:0007669"/>
    <property type="project" value="InterPro"/>
</dbReference>
<dbReference type="Pfam" id="PF01674">
    <property type="entry name" value="Lipase_2"/>
    <property type="match status" value="1"/>
</dbReference>
<dbReference type="PANTHER" id="PTHR32015">
    <property type="entry name" value="FASTING INDUCED LIPASE"/>
    <property type="match status" value="1"/>
</dbReference>
<gene>
    <name evidence="1" type="ORF">CHR55_16540</name>
</gene>
<evidence type="ECO:0000313" key="1">
    <source>
        <dbReference type="EMBL" id="PCK26207.1"/>
    </source>
</evidence>
<protein>
    <submittedName>
        <fullName evidence="1">Lipase</fullName>
    </submittedName>
</protein>
<organism evidence="1 2">
    <name type="scientific">Rhodococcus qingshengii</name>
    <dbReference type="NCBI Taxonomy" id="334542"/>
    <lineage>
        <taxon>Bacteria</taxon>
        <taxon>Bacillati</taxon>
        <taxon>Actinomycetota</taxon>
        <taxon>Actinomycetes</taxon>
        <taxon>Mycobacteriales</taxon>
        <taxon>Nocardiaceae</taxon>
        <taxon>Rhodococcus</taxon>
        <taxon>Rhodococcus erythropolis group</taxon>
    </lineage>
</organism>